<feature type="region of interest" description="Disordered" evidence="1">
    <location>
        <begin position="960"/>
        <end position="985"/>
    </location>
</feature>
<evidence type="ECO:0000313" key="2">
    <source>
        <dbReference type="EMBL" id="KKW45598.1"/>
    </source>
</evidence>
<dbReference type="InterPro" id="IPR008969">
    <property type="entry name" value="CarboxyPept-like_regulatory"/>
</dbReference>
<sequence>MPTIATAAANADAGTVTITTAGAESSANAFICIELTGVVNSSVPSSSGYTVDIKTRDTAANNRTVLETKTTSPFFLGQAGSLTLTVNVFNDGNANSTINANEGISGARVFLFSPAIGGNSTTTNASGVASFTQLAAGDYMVGIDPGSLQTASSTVTYNSVPQPFTVSSANLVKNIIVTGGGDTVSISGTITGPSGTSVDVFAMSPNGFAKTTVALTGGADAYTLRVSPNTTYNVGVGPAMSEAHFTPGAPPPPPPTFTFMPPPNLSVVVGASSVTGKDFTLTAASKTIAGSVLDSAGSAVSNAGVFARPISNTSGGASSDLGFGSGGQTNTSGAFSINVIPGTYLVGVFKPGMPSVPDQQITVPSSGGNTPSSLTFKLGTASTLTISGTVKDNNGNAIPYAGVGGRKVVSTSDTTPIGGGQGNFVGGPTDANGAYTLYVTNGVWQIESFAPGFGKLGSKTVTVSGSSLSGQDFSAQTLTLGTLQGSTTQASVGVQGVMVRAEGENGANMAVSDSSGTYTMKLPVGTYSVSCFFPGVGDSAPNTGVAITDGGTTNSHCAQGASITVTVNLTDGTNPITGAYVDARTATGRGNGTSQSVSSGANATYTLTLPPGTYTIRAGHPSFGPIGSTASVSATQSITYTAPALFNVTGSVIASGVGANNAFVSLTGTPTGQSNVITTGAQTDSGGAFTIRAPAGSYQIRADKPGFISSPPATVAVSGNTAAGSVELTTAARTITGTVTLSGAGVSGAFVDATNGNGGFAVAQTDSAGAYSLGVSPDSWNLTAHSIGYEGSLSSVAAGATGQTIALSAISGFTVTAEKQETITPTQGGFVTNSDIGANFRMTIPANALGTGSNAGTVKTQANTAVPNSANGTVLSKSAVSISSVDSSGQPVKNLNDEVTIVVPYSEADIPSGRSESDIQLGVWNDATQTYDILSTTVDATNNTLTANISHFSDFAPIVPAQSSSSSSDSGGGGGGGGSVGGGGSSINSGITTTATTTAKAQITYPDGRVVYVDQNLGIAAAASGSASVASSAKAARFAVLLKQGSKHADVSRLQRLLGVEPTGYFGALTRAAVEAFQLKHSIAKRGDAGFGLVGPMTRAKLNELGSDSLAASASSLAPGAPANALFSVRLAQGSRGADVKRLQSLLGVESSGYFGALTRAAVEALQLKYGIANPGNEGFGTLGPKTRAKIGEVFGSPRRRFGRRREDPADRPQQRSRHARCYGWRRGSGQ</sequence>
<dbReference type="InterPro" id="IPR036366">
    <property type="entry name" value="PGBDSf"/>
</dbReference>
<dbReference type="AlphaFoldDB" id="A0A0G1YQD6"/>
<gene>
    <name evidence="2" type="ORF">UY98_C0041G0005</name>
</gene>
<proteinExistence type="predicted"/>
<reference evidence="2 3" key="1">
    <citation type="journal article" date="2015" name="Nature">
        <title>rRNA introns, odd ribosomes, and small enigmatic genomes across a large radiation of phyla.</title>
        <authorList>
            <person name="Brown C.T."/>
            <person name="Hug L.A."/>
            <person name="Thomas B.C."/>
            <person name="Sharon I."/>
            <person name="Castelle C.J."/>
            <person name="Singh A."/>
            <person name="Wilkins M.J."/>
            <person name="Williams K.H."/>
            <person name="Banfield J.F."/>
        </authorList>
    </citation>
    <scope>NUCLEOTIDE SEQUENCE [LARGE SCALE GENOMIC DNA]</scope>
</reference>
<accession>A0A0G1YQD6</accession>
<dbReference type="GO" id="GO:0030246">
    <property type="term" value="F:carbohydrate binding"/>
    <property type="evidence" value="ECO:0007669"/>
    <property type="project" value="InterPro"/>
</dbReference>
<dbReference type="InterPro" id="IPR036365">
    <property type="entry name" value="PGBD-like_sf"/>
</dbReference>
<name>A0A0G1YQD6_9BACT</name>
<dbReference type="InterPro" id="IPR013784">
    <property type="entry name" value="Carb-bd-like_fold"/>
</dbReference>
<dbReference type="SUPFAM" id="SSF49478">
    <property type="entry name" value="Cna protein B-type domain"/>
    <property type="match status" value="1"/>
</dbReference>
<evidence type="ECO:0000313" key="3">
    <source>
        <dbReference type="Proteomes" id="UP000034789"/>
    </source>
</evidence>
<dbReference type="Proteomes" id="UP000034789">
    <property type="component" value="Unassembled WGS sequence"/>
</dbReference>
<dbReference type="Gene3D" id="2.60.40.1120">
    <property type="entry name" value="Carboxypeptidase-like, regulatory domain"/>
    <property type="match status" value="6"/>
</dbReference>
<dbReference type="Gene3D" id="2.60.40.10">
    <property type="entry name" value="Immunoglobulins"/>
    <property type="match status" value="1"/>
</dbReference>
<evidence type="ECO:0000256" key="1">
    <source>
        <dbReference type="SAM" id="MobiDB-lite"/>
    </source>
</evidence>
<feature type="compositionally biased region" description="Basic and acidic residues" evidence="1">
    <location>
        <begin position="1205"/>
        <end position="1214"/>
    </location>
</feature>
<protein>
    <submittedName>
        <fullName evidence="2">Cell wall surface anchor family protein</fullName>
    </submittedName>
</protein>
<dbReference type="EMBL" id="LCSD01000041">
    <property type="protein sequence ID" value="KKW45598.1"/>
    <property type="molecule type" value="Genomic_DNA"/>
</dbReference>
<feature type="region of interest" description="Disordered" evidence="1">
    <location>
        <begin position="1195"/>
        <end position="1231"/>
    </location>
</feature>
<organism evidence="2 3">
    <name type="scientific">Candidatus Kaiserbacteria bacterium GW2011_GWA2_58_9</name>
    <dbReference type="NCBI Taxonomy" id="1618672"/>
    <lineage>
        <taxon>Bacteria</taxon>
        <taxon>Candidatus Kaiseribacteriota</taxon>
    </lineage>
</organism>
<dbReference type="SUPFAM" id="SSF49452">
    <property type="entry name" value="Starch-binding domain-like"/>
    <property type="match status" value="3"/>
</dbReference>
<dbReference type="SUPFAM" id="SSF49464">
    <property type="entry name" value="Carboxypeptidase regulatory domain-like"/>
    <property type="match status" value="3"/>
</dbReference>
<dbReference type="Gene3D" id="1.10.101.10">
    <property type="entry name" value="PGBD-like superfamily/PGBD"/>
    <property type="match status" value="2"/>
</dbReference>
<comment type="caution">
    <text evidence="2">The sequence shown here is derived from an EMBL/GenBank/DDBJ whole genome shotgun (WGS) entry which is preliminary data.</text>
</comment>
<feature type="compositionally biased region" description="Gly residues" evidence="1">
    <location>
        <begin position="970"/>
        <end position="985"/>
    </location>
</feature>
<dbReference type="SUPFAM" id="SSF47090">
    <property type="entry name" value="PGBD-like"/>
    <property type="match status" value="2"/>
</dbReference>
<dbReference type="InterPro" id="IPR013783">
    <property type="entry name" value="Ig-like_fold"/>
</dbReference>